<dbReference type="KEGG" id="pbf:CFX0092_A0947"/>
<dbReference type="SMART" id="SM00382">
    <property type="entry name" value="AAA"/>
    <property type="match status" value="1"/>
</dbReference>
<dbReference type="GO" id="GO:0005524">
    <property type="term" value="F:ATP binding"/>
    <property type="evidence" value="ECO:0007669"/>
    <property type="project" value="UniProtKB-KW"/>
</dbReference>
<accession>A0A160T2N5</accession>
<dbReference type="RefSeq" id="WP_095042394.1">
    <property type="nucleotide sequence ID" value="NZ_LN890655.1"/>
</dbReference>
<gene>
    <name evidence="6" type="ORF">CFX0092_A0947</name>
</gene>
<evidence type="ECO:0000256" key="3">
    <source>
        <dbReference type="ARBA" id="ARBA00022741"/>
    </source>
</evidence>
<keyword evidence="3" id="KW-0547">Nucleotide-binding</keyword>
<dbReference type="InterPro" id="IPR003439">
    <property type="entry name" value="ABC_transporter-like_ATP-bd"/>
</dbReference>
<dbReference type="SUPFAM" id="SSF52540">
    <property type="entry name" value="P-loop containing nucleoside triphosphate hydrolases"/>
    <property type="match status" value="1"/>
</dbReference>
<keyword evidence="2" id="KW-0813">Transport</keyword>
<dbReference type="Pfam" id="PF00005">
    <property type="entry name" value="ABC_tran"/>
    <property type="match status" value="1"/>
</dbReference>
<organism evidence="6 7">
    <name type="scientific">Candidatus Promineifilum breve</name>
    <dbReference type="NCBI Taxonomy" id="1806508"/>
    <lineage>
        <taxon>Bacteria</taxon>
        <taxon>Bacillati</taxon>
        <taxon>Chloroflexota</taxon>
        <taxon>Ardenticatenia</taxon>
        <taxon>Candidatus Promineifilales</taxon>
        <taxon>Candidatus Promineifilaceae</taxon>
        <taxon>Candidatus Promineifilum</taxon>
    </lineage>
</organism>
<evidence type="ECO:0000259" key="5">
    <source>
        <dbReference type="PROSITE" id="PS50893"/>
    </source>
</evidence>
<dbReference type="Proteomes" id="UP000215027">
    <property type="component" value="Chromosome I"/>
</dbReference>
<dbReference type="AlphaFoldDB" id="A0A160T2N5"/>
<sequence length="319" mass="34669">MTAIIELRDLTKRYGDLLAVDSLNLSIEEGAVFGFIGPNGAGKTTTMRILTTLLRPTEGEARIGGHSVTTEPQAVRRLIGYMPDFFGVYEDMKVWEYLDFFAACYDVPAAARPPMIDDLLALVDLGHKRDAYVETLSRGMKQRLCLARTLTHDPQVLILDEPASGLDPRARIEMRELLRELQRMGKTIFFSSHILAEVADICTSLGIIENGRLVAAGGVADMMRRLRAHRRVNVRFVPGAAVDLAALAVGLGGEAGVLAATAGDESAADTLRLDFDGDDAALSGLLARLVGRGLPVLSFSEERDDLEDVFMHLTRGAAD</sequence>
<name>A0A160T2N5_9CHLR</name>
<dbReference type="OrthoDB" id="9775135at2"/>
<evidence type="ECO:0000313" key="7">
    <source>
        <dbReference type="Proteomes" id="UP000215027"/>
    </source>
</evidence>
<keyword evidence="7" id="KW-1185">Reference proteome</keyword>
<reference evidence="6" key="1">
    <citation type="submission" date="2016-01" db="EMBL/GenBank/DDBJ databases">
        <authorList>
            <person name="Mcilroy J.S."/>
            <person name="Karst M S."/>
            <person name="Albertsen M."/>
        </authorList>
    </citation>
    <scope>NUCLEOTIDE SEQUENCE</scope>
    <source>
        <strain evidence="6">Cfx-K</strain>
    </source>
</reference>
<dbReference type="EMBL" id="LN890655">
    <property type="protein sequence ID" value="CUS02825.2"/>
    <property type="molecule type" value="Genomic_DNA"/>
</dbReference>
<keyword evidence="4" id="KW-0067">ATP-binding</keyword>
<dbReference type="PANTHER" id="PTHR43335:SF3">
    <property type="entry name" value="ABC TRANSPORTER"/>
    <property type="match status" value="1"/>
</dbReference>
<evidence type="ECO:0000256" key="1">
    <source>
        <dbReference type="ARBA" id="ARBA00005417"/>
    </source>
</evidence>
<dbReference type="GO" id="GO:0016887">
    <property type="term" value="F:ATP hydrolysis activity"/>
    <property type="evidence" value="ECO:0007669"/>
    <property type="project" value="InterPro"/>
</dbReference>
<protein>
    <submittedName>
        <fullName evidence="6">ABC transporter related</fullName>
    </submittedName>
</protein>
<evidence type="ECO:0000313" key="6">
    <source>
        <dbReference type="EMBL" id="CUS02825.2"/>
    </source>
</evidence>
<evidence type="ECO:0000256" key="4">
    <source>
        <dbReference type="ARBA" id="ARBA00022840"/>
    </source>
</evidence>
<dbReference type="PROSITE" id="PS50893">
    <property type="entry name" value="ABC_TRANSPORTER_2"/>
    <property type="match status" value="1"/>
</dbReference>
<dbReference type="Gene3D" id="3.40.50.300">
    <property type="entry name" value="P-loop containing nucleotide triphosphate hydrolases"/>
    <property type="match status" value="1"/>
</dbReference>
<dbReference type="PANTHER" id="PTHR43335">
    <property type="entry name" value="ABC TRANSPORTER, ATP-BINDING PROTEIN"/>
    <property type="match status" value="1"/>
</dbReference>
<dbReference type="InterPro" id="IPR003593">
    <property type="entry name" value="AAA+_ATPase"/>
</dbReference>
<dbReference type="InterPro" id="IPR027417">
    <property type="entry name" value="P-loop_NTPase"/>
</dbReference>
<dbReference type="CDD" id="cd03230">
    <property type="entry name" value="ABC_DR_subfamily_A"/>
    <property type="match status" value="1"/>
</dbReference>
<proteinExistence type="inferred from homology"/>
<evidence type="ECO:0000256" key="2">
    <source>
        <dbReference type="ARBA" id="ARBA00022448"/>
    </source>
</evidence>
<feature type="domain" description="ABC transporter" evidence="5">
    <location>
        <begin position="5"/>
        <end position="235"/>
    </location>
</feature>
<comment type="similarity">
    <text evidence="1">Belongs to the ABC transporter superfamily.</text>
</comment>